<evidence type="ECO:0000256" key="1">
    <source>
        <dbReference type="SAM" id="Phobius"/>
    </source>
</evidence>
<keyword evidence="1" id="KW-0812">Transmembrane</keyword>
<comment type="caution">
    <text evidence="2">The sequence shown here is derived from an EMBL/GenBank/DDBJ whole genome shotgun (WGS) entry which is preliminary data.</text>
</comment>
<name>A0A4Y1ZCJ0_9BACL</name>
<sequence>MNEFLADLKKRFTGKRLVFLTIPYPIFSDLAFIFVSALPWAL</sequence>
<keyword evidence="1" id="KW-0472">Membrane</keyword>
<dbReference type="EMBL" id="BEXB01000017">
    <property type="protein sequence ID" value="GAY76739.1"/>
    <property type="molecule type" value="Genomic_DNA"/>
</dbReference>
<proteinExistence type="predicted"/>
<evidence type="ECO:0000313" key="2">
    <source>
        <dbReference type="EMBL" id="GAY76739.1"/>
    </source>
</evidence>
<organism evidence="2 3">
    <name type="scientific">Sporolactobacillus inulinus</name>
    <dbReference type="NCBI Taxonomy" id="2078"/>
    <lineage>
        <taxon>Bacteria</taxon>
        <taxon>Bacillati</taxon>
        <taxon>Bacillota</taxon>
        <taxon>Bacilli</taxon>
        <taxon>Bacillales</taxon>
        <taxon>Sporolactobacillaceae</taxon>
        <taxon>Sporolactobacillus</taxon>
    </lineage>
</organism>
<dbReference type="AlphaFoldDB" id="A0A4Y1ZCJ0"/>
<dbReference type="Proteomes" id="UP000319716">
    <property type="component" value="Unassembled WGS sequence"/>
</dbReference>
<protein>
    <submittedName>
        <fullName evidence="2">Uncharacterized protein</fullName>
    </submittedName>
</protein>
<keyword evidence="1" id="KW-1133">Transmembrane helix</keyword>
<accession>A0A4Y1ZCJ0</accession>
<reference evidence="2 3" key="1">
    <citation type="submission" date="2017-11" db="EMBL/GenBank/DDBJ databases">
        <title>Draft Genome Sequence of Sporolactobacillus inulinus NBRC 111894 Isolated from Koso, a Japanese Sugar-Vegetable Fermented Beverage.</title>
        <authorList>
            <person name="Chiou T.Y."/>
            <person name="Oshima K."/>
            <person name="Suda W."/>
            <person name="Hattori M."/>
            <person name="Takahashi T."/>
        </authorList>
    </citation>
    <scope>NUCLEOTIDE SEQUENCE [LARGE SCALE GENOMIC DNA]</scope>
    <source>
        <strain evidence="2 3">NBRC111894</strain>
    </source>
</reference>
<gene>
    <name evidence="2" type="ORF">NBRC111894_2293</name>
</gene>
<feature type="transmembrane region" description="Helical" evidence="1">
    <location>
        <begin position="17"/>
        <end position="41"/>
    </location>
</feature>
<evidence type="ECO:0000313" key="3">
    <source>
        <dbReference type="Proteomes" id="UP000319716"/>
    </source>
</evidence>